<dbReference type="EMBL" id="CP002959">
    <property type="protein sequence ID" value="AFM12469.1"/>
    <property type="molecule type" value="Genomic_DNA"/>
</dbReference>
<evidence type="ECO:0000313" key="1">
    <source>
        <dbReference type="EMBL" id="AFM12469.1"/>
    </source>
</evidence>
<reference evidence="1 2" key="1">
    <citation type="submission" date="2012-06" db="EMBL/GenBank/DDBJ databases">
        <title>The complete chromosome of genome of Turneriella parva DSM 21527.</title>
        <authorList>
            <consortium name="US DOE Joint Genome Institute (JGI-PGF)"/>
            <person name="Lucas S."/>
            <person name="Han J."/>
            <person name="Lapidus A."/>
            <person name="Bruce D."/>
            <person name="Goodwin L."/>
            <person name="Pitluck S."/>
            <person name="Peters L."/>
            <person name="Kyrpides N."/>
            <person name="Mavromatis K."/>
            <person name="Ivanova N."/>
            <person name="Mikhailova N."/>
            <person name="Chertkov O."/>
            <person name="Detter J.C."/>
            <person name="Tapia R."/>
            <person name="Han C."/>
            <person name="Land M."/>
            <person name="Hauser L."/>
            <person name="Markowitz V."/>
            <person name="Cheng J.-F."/>
            <person name="Hugenholtz P."/>
            <person name="Woyke T."/>
            <person name="Wu D."/>
            <person name="Gronow S."/>
            <person name="Wellnitz S."/>
            <person name="Brambilla E."/>
            <person name="Klenk H.-P."/>
            <person name="Eisen J.A."/>
        </authorList>
    </citation>
    <scope>NUCLEOTIDE SEQUENCE [LARGE SCALE GENOMIC DNA]</scope>
    <source>
        <strain evidence="2">ATCC BAA-1111 / DSM 21527 / NCTC 11395 / H</strain>
    </source>
</reference>
<dbReference type="HOGENOM" id="CLU_1488402_0_0_12"/>
<evidence type="ECO:0000313" key="2">
    <source>
        <dbReference type="Proteomes" id="UP000006048"/>
    </source>
</evidence>
<dbReference type="PROSITE" id="PS51257">
    <property type="entry name" value="PROKAR_LIPOPROTEIN"/>
    <property type="match status" value="1"/>
</dbReference>
<dbReference type="Proteomes" id="UP000006048">
    <property type="component" value="Chromosome"/>
</dbReference>
<protein>
    <recommendedName>
        <fullName evidence="3">Lipoprotein</fullName>
    </recommendedName>
</protein>
<organism evidence="1 2">
    <name type="scientific">Turneriella parva (strain ATCC BAA-1111 / DSM 21527 / NCTC 11395 / H)</name>
    <name type="common">Leptospira parva</name>
    <dbReference type="NCBI Taxonomy" id="869212"/>
    <lineage>
        <taxon>Bacteria</taxon>
        <taxon>Pseudomonadati</taxon>
        <taxon>Spirochaetota</taxon>
        <taxon>Spirochaetia</taxon>
        <taxon>Leptospirales</taxon>
        <taxon>Leptospiraceae</taxon>
        <taxon>Turneriella</taxon>
    </lineage>
</organism>
<dbReference type="AlphaFoldDB" id="I4B5B2"/>
<keyword evidence="2" id="KW-1185">Reference proteome</keyword>
<dbReference type="KEGG" id="tpx:Turpa_1822"/>
<sequence length="181" mass="20030">MRNLKFYIAVAAVFAVTGCKSGDAPKERFMFTGKTDPQVEKLLGGIDVYADAVRVIPVIVNSDPNSGGKKENLEGYAIVKKGKIMTPDQVKKLQSVVFDVNVYDFNSSKRCLFSPYIGFIFEKGGKQSHALFCFTCNEVSYGRDGKQGNLEDFDPARKEILSLARELFPNDAKLAAIKDEL</sequence>
<evidence type="ECO:0008006" key="3">
    <source>
        <dbReference type="Google" id="ProtNLM"/>
    </source>
</evidence>
<gene>
    <name evidence="1" type="ordered locus">Turpa_1822</name>
</gene>
<proteinExistence type="predicted"/>
<name>I4B5B2_TURPD</name>
<accession>I4B5B2</accession>
<dbReference type="OrthoDB" id="286959at2"/>
<dbReference type="RefSeq" id="WP_014802978.1">
    <property type="nucleotide sequence ID" value="NC_018020.1"/>
</dbReference>
<dbReference type="STRING" id="869212.Turpa_1822"/>